<evidence type="ECO:0000313" key="1">
    <source>
        <dbReference type="EMBL" id="CAG7670616.1"/>
    </source>
</evidence>
<protein>
    <submittedName>
        <fullName evidence="1">Uncharacterized protein</fullName>
    </submittedName>
</protein>
<evidence type="ECO:0000313" key="2">
    <source>
        <dbReference type="Proteomes" id="UP000708208"/>
    </source>
</evidence>
<reference evidence="1" key="1">
    <citation type="submission" date="2021-06" db="EMBL/GenBank/DDBJ databases">
        <authorList>
            <person name="Hodson N. C."/>
            <person name="Mongue J. A."/>
            <person name="Jaron S. K."/>
        </authorList>
    </citation>
    <scope>NUCLEOTIDE SEQUENCE</scope>
</reference>
<comment type="caution">
    <text evidence="1">The sequence shown here is derived from an EMBL/GenBank/DDBJ whole genome shotgun (WGS) entry which is preliminary data.</text>
</comment>
<sequence length="72" mass="8488">MNENQQKYIPNSSYNGQLKRFPRNLVGTFVEYERLLEVPGLEEATKRDRQYYLLMPSTFSSTTMLQHGSVKR</sequence>
<organism evidence="1 2">
    <name type="scientific">Allacma fusca</name>
    <dbReference type="NCBI Taxonomy" id="39272"/>
    <lineage>
        <taxon>Eukaryota</taxon>
        <taxon>Metazoa</taxon>
        <taxon>Ecdysozoa</taxon>
        <taxon>Arthropoda</taxon>
        <taxon>Hexapoda</taxon>
        <taxon>Collembola</taxon>
        <taxon>Symphypleona</taxon>
        <taxon>Sminthuridae</taxon>
        <taxon>Allacma</taxon>
    </lineage>
</organism>
<accession>A0A8J2NSF5</accession>
<dbReference type="Proteomes" id="UP000708208">
    <property type="component" value="Unassembled WGS sequence"/>
</dbReference>
<keyword evidence="2" id="KW-1185">Reference proteome</keyword>
<name>A0A8J2NSF5_9HEXA</name>
<gene>
    <name evidence="1" type="ORF">AFUS01_LOCUS2037</name>
</gene>
<dbReference type="EMBL" id="CAJVCH010011482">
    <property type="protein sequence ID" value="CAG7670616.1"/>
    <property type="molecule type" value="Genomic_DNA"/>
</dbReference>
<dbReference type="AlphaFoldDB" id="A0A8J2NSF5"/>
<proteinExistence type="predicted"/>